<dbReference type="Proteomes" id="UP000320693">
    <property type="component" value="Unassembled WGS sequence"/>
</dbReference>
<reference evidence="2 3" key="1">
    <citation type="submission" date="2019-06" db="EMBL/GenBank/DDBJ databases">
        <title>Whole genome shotgun sequence of Pseudonocardia saturnea NBRC 14499.</title>
        <authorList>
            <person name="Hosoyama A."/>
            <person name="Uohara A."/>
            <person name="Ohji S."/>
            <person name="Ichikawa N."/>
        </authorList>
    </citation>
    <scope>NUCLEOTIDE SEQUENCE [LARGE SCALE GENOMIC DNA]</scope>
    <source>
        <strain evidence="2 3">NBRC 14499</strain>
    </source>
</reference>
<keyword evidence="1" id="KW-0812">Transmembrane</keyword>
<feature type="transmembrane region" description="Helical" evidence="1">
    <location>
        <begin position="132"/>
        <end position="157"/>
    </location>
</feature>
<evidence type="ECO:0008006" key="4">
    <source>
        <dbReference type="Google" id="ProtNLM"/>
    </source>
</evidence>
<accession>A0ABQ0RUE8</accession>
<gene>
    <name evidence="2" type="ORF">PSA01_13340</name>
</gene>
<proteinExistence type="predicted"/>
<dbReference type="EMBL" id="BJNH01000014">
    <property type="protein sequence ID" value="GEC24305.1"/>
    <property type="molecule type" value="Genomic_DNA"/>
</dbReference>
<keyword evidence="1" id="KW-1133">Transmembrane helix</keyword>
<keyword evidence="3" id="KW-1185">Reference proteome</keyword>
<feature type="transmembrane region" description="Helical" evidence="1">
    <location>
        <begin position="7"/>
        <end position="32"/>
    </location>
</feature>
<comment type="caution">
    <text evidence="2">The sequence shown here is derived from an EMBL/GenBank/DDBJ whole genome shotgun (WGS) entry which is preliminary data.</text>
</comment>
<keyword evidence="1" id="KW-0472">Membrane</keyword>
<feature type="transmembrane region" description="Helical" evidence="1">
    <location>
        <begin position="99"/>
        <end position="126"/>
    </location>
</feature>
<sequence length="158" mass="16346">MDMIEQLNVFVDTLHPVVQVLAVLVIGIVPFLESYVGAGIGVVAGMPVVLAVGAAVIGNLIALAAAVWLGDRARRGITKGGAKPQSDRRRKLLARVDRYGVPIASLAAPTLMAISITPFAMVAAGLNRQQVIIWQAITVVVWGVAFGALALGALSALG</sequence>
<organism evidence="2 3">
    <name type="scientific">Pseudonocardia saturnea</name>
    <dbReference type="NCBI Taxonomy" id="33909"/>
    <lineage>
        <taxon>Bacteria</taxon>
        <taxon>Bacillati</taxon>
        <taxon>Actinomycetota</taxon>
        <taxon>Actinomycetes</taxon>
        <taxon>Pseudonocardiales</taxon>
        <taxon>Pseudonocardiaceae</taxon>
        <taxon>Pseudonocardia</taxon>
    </lineage>
</organism>
<protein>
    <recommendedName>
        <fullName evidence="4">Small multidrug efflux protein</fullName>
    </recommendedName>
</protein>
<name>A0ABQ0RUE8_9PSEU</name>
<feature type="transmembrane region" description="Helical" evidence="1">
    <location>
        <begin position="38"/>
        <end position="69"/>
    </location>
</feature>
<evidence type="ECO:0000256" key="1">
    <source>
        <dbReference type="SAM" id="Phobius"/>
    </source>
</evidence>
<evidence type="ECO:0000313" key="2">
    <source>
        <dbReference type="EMBL" id="GEC24305.1"/>
    </source>
</evidence>
<evidence type="ECO:0000313" key="3">
    <source>
        <dbReference type="Proteomes" id="UP000320693"/>
    </source>
</evidence>